<evidence type="ECO:0000313" key="2">
    <source>
        <dbReference type="Proteomes" id="UP000652007"/>
    </source>
</evidence>
<accession>A0A927DD37</accession>
<dbReference type="AlphaFoldDB" id="A0A927DD37"/>
<sequence length="58" mass="6158">MPSLTTAFASSLDVKRGLPAQQRIRATKAGTTCSNTRILISLKLSTAAADKRRLLSGI</sequence>
<dbReference type="EMBL" id="JACXTH010000002">
    <property type="protein sequence ID" value="MBD3704843.1"/>
    <property type="molecule type" value="Genomic_DNA"/>
</dbReference>
<comment type="caution">
    <text evidence="1">The sequence shown here is derived from an EMBL/GenBank/DDBJ whole genome shotgun (WGS) entry which is preliminary data.</text>
</comment>
<proteinExistence type="predicted"/>
<evidence type="ECO:0000313" key="1">
    <source>
        <dbReference type="EMBL" id="MBD3704843.1"/>
    </source>
</evidence>
<reference evidence="1" key="1">
    <citation type="submission" date="2020-07" db="EMBL/GenBank/DDBJ databases">
        <title>Clinical and genomic characterization of carbapenemase-producing Enterobacterales causing secondary infections during the COVID-19 crisis at a New York City hospital.</title>
        <authorList>
            <person name="Gomez-Simmonds A."/>
            <person name="Annavajhala M.K."/>
            <person name="Uhlemann A.-C."/>
        </authorList>
    </citation>
    <scope>NUCLEOTIDE SEQUENCE</scope>
    <source>
        <strain evidence="1">NK1596</strain>
    </source>
</reference>
<protein>
    <submittedName>
        <fullName evidence="1">Uncharacterized protein</fullName>
    </submittedName>
</protein>
<name>A0A927DD37_KLEPN</name>
<organism evidence="1 2">
    <name type="scientific">Klebsiella pneumoniae</name>
    <dbReference type="NCBI Taxonomy" id="573"/>
    <lineage>
        <taxon>Bacteria</taxon>
        <taxon>Pseudomonadati</taxon>
        <taxon>Pseudomonadota</taxon>
        <taxon>Gammaproteobacteria</taxon>
        <taxon>Enterobacterales</taxon>
        <taxon>Enterobacteriaceae</taxon>
        <taxon>Klebsiella/Raoultella group</taxon>
        <taxon>Klebsiella</taxon>
        <taxon>Klebsiella pneumoniae complex</taxon>
    </lineage>
</organism>
<gene>
    <name evidence="1" type="ORF">IE990_25590</name>
</gene>
<dbReference type="Proteomes" id="UP000652007">
    <property type="component" value="Unassembled WGS sequence"/>
</dbReference>